<dbReference type="Gene3D" id="1.10.600.10">
    <property type="entry name" value="Farnesyl Diphosphate Synthase"/>
    <property type="match status" value="1"/>
</dbReference>
<reference evidence="9" key="1">
    <citation type="submission" date="2023-10" db="EMBL/GenBank/DDBJ databases">
        <title>Chromosome-level genome of the transformable northern wattle, Acacia crassicarpa.</title>
        <authorList>
            <person name="Massaro I."/>
            <person name="Sinha N.R."/>
            <person name="Poethig S."/>
            <person name="Leichty A.R."/>
        </authorList>
    </citation>
    <scope>NUCLEOTIDE SEQUENCE</scope>
    <source>
        <strain evidence="9">Acra3RX</strain>
        <tissue evidence="9">Leaf</tissue>
    </source>
</reference>
<dbReference type="Pfam" id="PF01397">
    <property type="entry name" value="Terpene_synth"/>
    <property type="match status" value="1"/>
</dbReference>
<evidence type="ECO:0000313" key="10">
    <source>
        <dbReference type="Proteomes" id="UP001293593"/>
    </source>
</evidence>
<dbReference type="EMBL" id="JAWXYG010000004">
    <property type="protein sequence ID" value="KAK4276058.1"/>
    <property type="molecule type" value="Genomic_DNA"/>
</dbReference>
<evidence type="ECO:0000256" key="1">
    <source>
        <dbReference type="ARBA" id="ARBA00001946"/>
    </source>
</evidence>
<evidence type="ECO:0000256" key="5">
    <source>
        <dbReference type="ARBA" id="ARBA00066670"/>
    </source>
</evidence>
<organism evidence="9 10">
    <name type="scientific">Acacia crassicarpa</name>
    <name type="common">northern wattle</name>
    <dbReference type="NCBI Taxonomy" id="499986"/>
    <lineage>
        <taxon>Eukaryota</taxon>
        <taxon>Viridiplantae</taxon>
        <taxon>Streptophyta</taxon>
        <taxon>Embryophyta</taxon>
        <taxon>Tracheophyta</taxon>
        <taxon>Spermatophyta</taxon>
        <taxon>Magnoliopsida</taxon>
        <taxon>eudicotyledons</taxon>
        <taxon>Gunneridae</taxon>
        <taxon>Pentapetalae</taxon>
        <taxon>rosids</taxon>
        <taxon>fabids</taxon>
        <taxon>Fabales</taxon>
        <taxon>Fabaceae</taxon>
        <taxon>Caesalpinioideae</taxon>
        <taxon>mimosoid clade</taxon>
        <taxon>Acacieae</taxon>
        <taxon>Acacia</taxon>
    </lineage>
</organism>
<dbReference type="InterPro" id="IPR050148">
    <property type="entry name" value="Terpene_synthase-like"/>
</dbReference>
<dbReference type="FunFam" id="1.50.10.160:FF:000002">
    <property type="entry name" value="cis-abienol synthase, chloroplastic"/>
    <property type="match status" value="1"/>
</dbReference>
<keyword evidence="3" id="KW-0460">Magnesium</keyword>
<dbReference type="GO" id="GO:0000287">
    <property type="term" value="F:magnesium ion binding"/>
    <property type="evidence" value="ECO:0007669"/>
    <property type="project" value="InterPro"/>
</dbReference>
<gene>
    <name evidence="9" type="ORF">QN277_019049</name>
</gene>
<dbReference type="InterPro" id="IPR001906">
    <property type="entry name" value="Terpene_synth_N"/>
</dbReference>
<dbReference type="Gene3D" id="1.50.10.160">
    <property type="match status" value="1"/>
</dbReference>
<evidence type="ECO:0000313" key="9">
    <source>
        <dbReference type="EMBL" id="KAK4276058.1"/>
    </source>
</evidence>
<keyword evidence="2" id="KW-0479">Metal-binding</keyword>
<proteinExistence type="predicted"/>
<dbReference type="FunFam" id="1.50.10.130:FF:000002">
    <property type="entry name" value="Ent-copalyl diphosphate synthase, chloroplastic"/>
    <property type="match status" value="1"/>
</dbReference>
<feature type="domain" description="Terpene synthase metal-binding" evidence="8">
    <location>
        <begin position="447"/>
        <end position="683"/>
    </location>
</feature>
<dbReference type="EC" id="4.2.3.19" evidence="5"/>
<dbReference type="InterPro" id="IPR036965">
    <property type="entry name" value="Terpene_synth_N_sf"/>
</dbReference>
<dbReference type="InterPro" id="IPR008949">
    <property type="entry name" value="Isoprenoid_synthase_dom_sf"/>
</dbReference>
<feature type="coiled-coil region" evidence="6">
    <location>
        <begin position="663"/>
        <end position="690"/>
    </location>
</feature>
<name>A0AAE1JXU0_9FABA</name>
<dbReference type="InterPro" id="IPR005630">
    <property type="entry name" value="Terpene_synthase_metal-bd"/>
</dbReference>
<comment type="caution">
    <text evidence="9">The sequence shown here is derived from an EMBL/GenBank/DDBJ whole genome shotgun (WGS) entry which is preliminary data.</text>
</comment>
<dbReference type="GO" id="GO:0009507">
    <property type="term" value="C:chloroplast"/>
    <property type="evidence" value="ECO:0007669"/>
    <property type="project" value="TreeGrafter"/>
</dbReference>
<dbReference type="SUPFAM" id="SSF48576">
    <property type="entry name" value="Terpenoid synthases"/>
    <property type="match status" value="1"/>
</dbReference>
<evidence type="ECO:0000256" key="4">
    <source>
        <dbReference type="ARBA" id="ARBA00023239"/>
    </source>
</evidence>
<feature type="domain" description="Terpene synthase N-terminal" evidence="7">
    <location>
        <begin position="170"/>
        <end position="370"/>
    </location>
</feature>
<keyword evidence="6" id="KW-0175">Coiled coil</keyword>
<keyword evidence="10" id="KW-1185">Reference proteome</keyword>
<dbReference type="FunFam" id="1.10.600.10:FF:000005">
    <property type="entry name" value="Ent-kaur-16-ene synthase, chloroplastic"/>
    <property type="match status" value="1"/>
</dbReference>
<accession>A0AAE1JXU0</accession>
<evidence type="ECO:0000259" key="8">
    <source>
        <dbReference type="Pfam" id="PF03936"/>
    </source>
</evidence>
<dbReference type="GO" id="GO:0009899">
    <property type="term" value="F:ent-kaurene synthase activity"/>
    <property type="evidence" value="ECO:0007669"/>
    <property type="project" value="UniProtKB-EC"/>
</dbReference>
<dbReference type="Gene3D" id="1.50.10.130">
    <property type="entry name" value="Terpene synthase, N-terminal domain"/>
    <property type="match status" value="1"/>
</dbReference>
<evidence type="ECO:0000256" key="6">
    <source>
        <dbReference type="SAM" id="Coils"/>
    </source>
</evidence>
<evidence type="ECO:0000259" key="7">
    <source>
        <dbReference type="Pfam" id="PF01397"/>
    </source>
</evidence>
<dbReference type="SFLD" id="SFLDG01014">
    <property type="entry name" value="Terpene_Cyclase_Like_1_N-term"/>
    <property type="match status" value="1"/>
</dbReference>
<dbReference type="InterPro" id="IPR008930">
    <property type="entry name" value="Terpenoid_cyclase/PrenylTrfase"/>
</dbReference>
<evidence type="ECO:0000256" key="2">
    <source>
        <dbReference type="ARBA" id="ARBA00022723"/>
    </source>
</evidence>
<keyword evidence="4" id="KW-0456">Lyase</keyword>
<dbReference type="Proteomes" id="UP001293593">
    <property type="component" value="Unassembled WGS sequence"/>
</dbReference>
<dbReference type="Pfam" id="PF03936">
    <property type="entry name" value="Terpene_synth_C"/>
    <property type="match status" value="1"/>
</dbReference>
<evidence type="ECO:0000256" key="3">
    <source>
        <dbReference type="ARBA" id="ARBA00022842"/>
    </source>
</evidence>
<dbReference type="PANTHER" id="PTHR31739:SF3">
    <property type="entry name" value="ENT-KAUR-16-ENE SYNTHASE, CHLOROPLASTIC"/>
    <property type="match status" value="1"/>
</dbReference>
<dbReference type="AlphaFoldDB" id="A0AAE1JXU0"/>
<protein>
    <recommendedName>
        <fullName evidence="5">ent-kaurene synthase</fullName>
        <ecNumber evidence="5">4.2.3.19</ecNumber>
    </recommendedName>
</protein>
<dbReference type="PANTHER" id="PTHR31739">
    <property type="entry name" value="ENT-COPALYL DIPHOSPHATE SYNTHASE, CHLOROPLASTIC"/>
    <property type="match status" value="1"/>
</dbReference>
<sequence>MFDKVELSLSSYDTAWVAMIPSPSSVQAPLFPQTLNWLLENQHKDGSWGLSHGNELLTKDSLLSTLASVLALKQWSVGEQQINKGLGYIESNIAAAADDKQLSSIGFDIIFTRLIEQAQSQDLNLPFRGNLLEKFFHKREVELQSGWGSNSEGWKAYVAYISEGFGKSQNWETAMKFQRKNGSLFNSPAATAAAYTHINNSHCLDYLVSLLDKFENAVPTVHPLDVYARLHMVDSLEKQGINRHFKDEIGSVLDYTWRLWQQKEDDIFLEPTTCALAFRLLRLHGYDVSSDALDRFSEDKFCNTLQGYLKDVESVLELHKASQIALDSNESVLEELNTWTRHFLQEFLSTSSKNNHKPPNHVDHEISFALRFPHHAYLDLILNRRSIEQYKVDQRRILKSSYSSSNLGSKEFLELGVKNFNHCQLIFREELELFKRWFMESGMEKLNFPVSKTSVVYSFLSAAATLPSPEHGEARLAWAKHGLLTSVFDNFFDVWSNEEEQINLVKLVEKWDIDVNKESCSETMKILLLVLKRTISETATQAFKVQERSVLNHLIQQWVDILRSMLKEAEWCRSKYVPSIEEYERNGTTSAAFAPIVMSAMYLVGPKLPQAIAESSEFNHLLEVLGLYGRYLNDVNGYQREKEQGKMVNSVGLRLIHESGAVNDQEEMILKKMKKKSEEKRKELLRLVVNEEGSIASIDVRDVLWKMCRTLEVIYGKDDIIHAMDVPDEVLNIKDIVLGDPIVLG</sequence>
<dbReference type="SUPFAM" id="SSF48239">
    <property type="entry name" value="Terpenoid cyclases/Protein prenyltransferases"/>
    <property type="match status" value="2"/>
</dbReference>
<dbReference type="GO" id="GO:0009686">
    <property type="term" value="P:gibberellin biosynthetic process"/>
    <property type="evidence" value="ECO:0007669"/>
    <property type="project" value="TreeGrafter"/>
</dbReference>
<comment type="cofactor">
    <cofactor evidence="1">
        <name>Mg(2+)</name>
        <dbReference type="ChEBI" id="CHEBI:18420"/>
    </cofactor>
</comment>